<protein>
    <submittedName>
        <fullName evidence="1">DUF493 family protein</fullName>
    </submittedName>
</protein>
<accession>A0A974WK78</accession>
<dbReference type="Proteomes" id="UP000662783">
    <property type="component" value="Chromosome"/>
</dbReference>
<dbReference type="InterPro" id="IPR027471">
    <property type="entry name" value="YbeD-like_sf"/>
</dbReference>
<dbReference type="SUPFAM" id="SSF117991">
    <property type="entry name" value="YbeD/HP0495-like"/>
    <property type="match status" value="1"/>
</dbReference>
<dbReference type="RefSeq" id="WP_205723251.1">
    <property type="nucleotide sequence ID" value="NZ_CP070608.1"/>
</dbReference>
<evidence type="ECO:0000313" key="1">
    <source>
        <dbReference type="EMBL" id="QSE98737.1"/>
    </source>
</evidence>
<reference evidence="1" key="1">
    <citation type="submission" date="2021-02" db="EMBL/GenBank/DDBJ databases">
        <title>Fulvivirga sp. S481 isolated from sea water.</title>
        <authorList>
            <person name="Bae S.S."/>
            <person name="Baek K."/>
        </authorList>
    </citation>
    <scope>NUCLEOTIDE SEQUENCE</scope>
    <source>
        <strain evidence="1">S481</strain>
    </source>
</reference>
<sequence>MKAQDLQAIQSFKEKLENEYDWPSLYTFKFIVPIDKKDEIKKIFVKHDVSEKQSSKGNYISITSKVMASSSDTIVEYYLEANKVEGVIAL</sequence>
<dbReference type="AlphaFoldDB" id="A0A974WK78"/>
<dbReference type="KEGG" id="fuv:JR347_06560"/>
<proteinExistence type="predicted"/>
<name>A0A974WK78_9BACT</name>
<keyword evidence="2" id="KW-1185">Reference proteome</keyword>
<dbReference type="InterPro" id="IPR007454">
    <property type="entry name" value="UPF0250_YbeD-like"/>
</dbReference>
<dbReference type="Pfam" id="PF04359">
    <property type="entry name" value="DUF493"/>
    <property type="match status" value="1"/>
</dbReference>
<dbReference type="EMBL" id="CP070608">
    <property type="protein sequence ID" value="QSE98737.1"/>
    <property type="molecule type" value="Genomic_DNA"/>
</dbReference>
<gene>
    <name evidence="1" type="ORF">JR347_06560</name>
</gene>
<organism evidence="1 2">
    <name type="scientific">Fulvivirga lutea</name>
    <dbReference type="NCBI Taxonomy" id="2810512"/>
    <lineage>
        <taxon>Bacteria</taxon>
        <taxon>Pseudomonadati</taxon>
        <taxon>Bacteroidota</taxon>
        <taxon>Cytophagia</taxon>
        <taxon>Cytophagales</taxon>
        <taxon>Fulvivirgaceae</taxon>
        <taxon>Fulvivirga</taxon>
    </lineage>
</organism>
<evidence type="ECO:0000313" key="2">
    <source>
        <dbReference type="Proteomes" id="UP000662783"/>
    </source>
</evidence>
<dbReference type="Gene3D" id="3.30.70.260">
    <property type="match status" value="1"/>
</dbReference>